<evidence type="ECO:0000256" key="1">
    <source>
        <dbReference type="SAM" id="MobiDB-lite"/>
    </source>
</evidence>
<sequence>MNLFCISLEGSMDSLYEPIPEQQANQESTSSRTDSPIPPFGESEQSPNSLFMGVSHLENTKPKKRKLFRRFMSENKIFEGKTVNDKTWQELSKHKNDSHIRRPCQLKDLNEDDFLSNNMHTLQGKTLQGTSCQVTSECWSPFHYQRHVEPTLDEMVRYFSPDITI</sequence>
<reference evidence="2" key="2">
    <citation type="submission" date="2025-09" db="UniProtKB">
        <authorList>
            <consortium name="Ensembl"/>
        </authorList>
    </citation>
    <scope>IDENTIFICATION</scope>
</reference>
<organism evidence="2 3">
    <name type="scientific">Aotus nancymaae</name>
    <name type="common">Ma's night monkey</name>
    <dbReference type="NCBI Taxonomy" id="37293"/>
    <lineage>
        <taxon>Eukaryota</taxon>
        <taxon>Metazoa</taxon>
        <taxon>Chordata</taxon>
        <taxon>Craniata</taxon>
        <taxon>Vertebrata</taxon>
        <taxon>Euteleostomi</taxon>
        <taxon>Mammalia</taxon>
        <taxon>Eutheria</taxon>
        <taxon>Euarchontoglires</taxon>
        <taxon>Primates</taxon>
        <taxon>Haplorrhini</taxon>
        <taxon>Platyrrhini</taxon>
        <taxon>Aotidae</taxon>
        <taxon>Aotus</taxon>
    </lineage>
</organism>
<dbReference type="Proteomes" id="UP000233020">
    <property type="component" value="Unplaced"/>
</dbReference>
<accession>A0A2K5DV53</accession>
<evidence type="ECO:0000313" key="3">
    <source>
        <dbReference type="Proteomes" id="UP000233020"/>
    </source>
</evidence>
<protein>
    <submittedName>
        <fullName evidence="2">Uncharacterized protein</fullName>
    </submittedName>
</protein>
<proteinExistence type="predicted"/>
<reference evidence="2" key="1">
    <citation type="submission" date="2025-08" db="UniProtKB">
        <authorList>
            <consortium name="Ensembl"/>
        </authorList>
    </citation>
    <scope>IDENTIFICATION</scope>
</reference>
<dbReference type="AlphaFoldDB" id="A0A2K5DV53"/>
<evidence type="ECO:0000313" key="2">
    <source>
        <dbReference type="Ensembl" id="ENSANAP00000024792.1"/>
    </source>
</evidence>
<dbReference type="OMA" id="TECWSPC"/>
<name>A0A2K5DV53_AOTNA</name>
<dbReference type="GeneTree" id="ENSGT00490000044737"/>
<keyword evidence="3" id="KW-1185">Reference proteome</keyword>
<feature type="compositionally biased region" description="Polar residues" evidence="1">
    <location>
        <begin position="22"/>
        <end position="34"/>
    </location>
</feature>
<dbReference type="Ensembl" id="ENSANAT00000042711.1">
    <property type="protein sequence ID" value="ENSANAP00000024792.1"/>
    <property type="gene ID" value="ENSANAG00000030107.1"/>
</dbReference>
<feature type="region of interest" description="Disordered" evidence="1">
    <location>
        <begin position="21"/>
        <end position="47"/>
    </location>
</feature>